<dbReference type="Proteomes" id="UP000278804">
    <property type="component" value="Chromosome"/>
</dbReference>
<dbReference type="EMBL" id="CP034234">
    <property type="protein sequence ID" value="AZK43432.1"/>
    <property type="molecule type" value="Genomic_DNA"/>
</dbReference>
<organism evidence="2 3">
    <name type="scientific">Erysipelothrix piscisicarius</name>
    <dbReference type="NCBI Taxonomy" id="2485784"/>
    <lineage>
        <taxon>Bacteria</taxon>
        <taxon>Bacillati</taxon>
        <taxon>Bacillota</taxon>
        <taxon>Erysipelotrichia</taxon>
        <taxon>Erysipelotrichales</taxon>
        <taxon>Erysipelotrichaceae</taxon>
        <taxon>Erysipelothrix</taxon>
    </lineage>
</organism>
<dbReference type="AlphaFoldDB" id="A0A3S5HJV7"/>
<name>A0A3S5HJV7_9FIRM</name>
<feature type="domain" description="DUF4240" evidence="1">
    <location>
        <begin position="1"/>
        <end position="103"/>
    </location>
</feature>
<accession>A0A3S5HJV7</accession>
<evidence type="ECO:0000259" key="1">
    <source>
        <dbReference type="Pfam" id="PF14024"/>
    </source>
</evidence>
<keyword evidence="3" id="KW-1185">Reference proteome</keyword>
<dbReference type="RefSeq" id="WP_125163658.1">
    <property type="nucleotide sequence ID" value="NZ_CP034234.1"/>
</dbReference>
<reference evidence="2 3" key="1">
    <citation type="journal article" date="2020" name="Int. J. Syst. Evol. Microbiol.">
        <title>Description of Erysipelothrix piscisicarius sp. nov., an emergent fish pathogen, and assessment of virulence using a tiger barb (Puntigrus tetrazona) infection model.</title>
        <authorList>
            <person name="Pomaranski E.K."/>
            <person name="Griffin M.J."/>
            <person name="Camus A.C."/>
            <person name="Armwood A.R."/>
            <person name="Shelley J."/>
            <person name="Waldbieser G.C."/>
            <person name="LaFrentz B.R."/>
            <person name="Garcia J.C."/>
            <person name="Yanong R."/>
            <person name="Soto E."/>
        </authorList>
    </citation>
    <scope>NUCLEOTIDE SEQUENCE [LARGE SCALE GENOMIC DNA]</scope>
    <source>
        <strain evidence="2 3">15TAL0474</strain>
    </source>
</reference>
<evidence type="ECO:0000313" key="2">
    <source>
        <dbReference type="EMBL" id="AZK43432.1"/>
    </source>
</evidence>
<dbReference type="Pfam" id="PF14024">
    <property type="entry name" value="DUF4240"/>
    <property type="match status" value="1"/>
</dbReference>
<dbReference type="InterPro" id="IPR025334">
    <property type="entry name" value="DUF4240"/>
</dbReference>
<protein>
    <submittedName>
        <fullName evidence="2">DUF4240 domain-containing protein</fullName>
    </submittedName>
</protein>
<gene>
    <name evidence="2" type="ORF">EEI45_00105</name>
</gene>
<evidence type="ECO:0000313" key="3">
    <source>
        <dbReference type="Proteomes" id="UP000278804"/>
    </source>
</evidence>
<sequence>MNQVNFWTIMDTVRQQSQKDDALFYFLLEKTTQKMSASDYQGFTDYFYTYVRILEKSLWPTLVCSIVNGSTEQTVLDGFYAWTLSQGYTFYKLILSTPDETYHKTQEMGMGKASMPQLFDVIGTNRMFDLCVDDLNYYHHEPWGGYETLESALKDIDIILPQTCLHQSFQNNFNHSKETVEKVLNEWNVNLKIMDEFPNVEKEETLNPQIRSEYYDLNEPISEKIELLTATHSYLFYCAVDMHKHRTRLVRFDFKTGTKNDIFLSQKIAKIKYLDATDHRCVFRVDYAYENSHGDDCYLIYRMDSNTIDFVTPYLDGCLELLDQAILHNHTLYFSGQTDSVSCPNIYRFNLLTRSTFKVVSGAGMMRRFGDNFLFGYCSKMNRTRCFKGVFEYQLDDQNLLKHDANIYYNIASVNDSEWLLGMREGISVWLNQYRVLNQQTFPSQYEDLFPIAHNEAIIVGYKKTRKGLRMVLIDRKSNRMYELEKGIVCRLIDEGLEWVTIDTLSGVVKVHEFKV</sequence>
<proteinExistence type="predicted"/>
<dbReference type="KEGG" id="eri:EEI45_00105"/>